<evidence type="ECO:0000256" key="9">
    <source>
        <dbReference type="PROSITE-ProRule" id="PRU00176"/>
    </source>
</evidence>
<keyword evidence="5" id="KW-0677">Repeat</keyword>
<dbReference type="FunFam" id="1.10.1900.10:FF:000004">
    <property type="entry name" value="Polyadenylate-binding protein"/>
    <property type="match status" value="1"/>
</dbReference>
<accession>A0AA87ZSB8</accession>
<keyword evidence="4" id="KW-0963">Cytoplasm</keyword>
<protein>
    <recommendedName>
        <fullName evidence="15">Polyadenylate-binding protein</fullName>
    </recommendedName>
</protein>
<keyword evidence="14" id="KW-1185">Reference proteome</keyword>
<dbReference type="AlphaFoldDB" id="A0AA87ZSB8"/>
<evidence type="ECO:0000256" key="4">
    <source>
        <dbReference type="ARBA" id="ARBA00022490"/>
    </source>
</evidence>
<evidence type="ECO:0000256" key="7">
    <source>
        <dbReference type="ARBA" id="ARBA00023242"/>
    </source>
</evidence>
<dbReference type="Pfam" id="PF00658">
    <property type="entry name" value="MLLE"/>
    <property type="match status" value="1"/>
</dbReference>
<dbReference type="PANTHER" id="PTHR24012">
    <property type="entry name" value="RNA BINDING PROTEIN"/>
    <property type="match status" value="1"/>
</dbReference>
<name>A0AA87ZSB8_FICCA</name>
<comment type="function">
    <text evidence="8">Binds the poly(A) tail of mRNA. Appears to be an important mediator of the multiple roles of the poly(A) tail in mRNA biogenesis, stability and translation.</text>
</comment>
<organism evidence="13 14">
    <name type="scientific">Ficus carica</name>
    <name type="common">Common fig</name>
    <dbReference type="NCBI Taxonomy" id="3494"/>
    <lineage>
        <taxon>Eukaryota</taxon>
        <taxon>Viridiplantae</taxon>
        <taxon>Streptophyta</taxon>
        <taxon>Embryophyta</taxon>
        <taxon>Tracheophyta</taxon>
        <taxon>Spermatophyta</taxon>
        <taxon>Magnoliopsida</taxon>
        <taxon>eudicotyledons</taxon>
        <taxon>Gunneridae</taxon>
        <taxon>Pentapetalae</taxon>
        <taxon>rosids</taxon>
        <taxon>fabids</taxon>
        <taxon>Rosales</taxon>
        <taxon>Moraceae</taxon>
        <taxon>Ficeae</taxon>
        <taxon>Ficus</taxon>
    </lineage>
</organism>
<feature type="domain" description="RRM" evidence="11">
    <location>
        <begin position="9"/>
        <end position="86"/>
    </location>
</feature>
<dbReference type="PROSITE" id="PS50102">
    <property type="entry name" value="RRM"/>
    <property type="match status" value="2"/>
</dbReference>
<comment type="subcellular location">
    <subcellularLocation>
        <location evidence="2">Cytoplasm</location>
    </subcellularLocation>
    <subcellularLocation>
        <location evidence="1">Nucleus</location>
    </subcellularLocation>
</comment>
<dbReference type="InterPro" id="IPR000504">
    <property type="entry name" value="RRM_dom"/>
</dbReference>
<dbReference type="CDD" id="cd12380">
    <property type="entry name" value="RRM3_I_PABPs"/>
    <property type="match status" value="1"/>
</dbReference>
<proteinExistence type="inferred from homology"/>
<comment type="similarity">
    <text evidence="3">Belongs to the polyadenylate-binding protein type-1 family.</text>
</comment>
<feature type="domain" description="RRM" evidence="11">
    <location>
        <begin position="112"/>
        <end position="189"/>
    </location>
</feature>
<dbReference type="Gene3D" id="1.10.1900.10">
    <property type="entry name" value="c-terminal domain of poly(a) binding protein"/>
    <property type="match status" value="1"/>
</dbReference>
<dbReference type="InterPro" id="IPR035979">
    <property type="entry name" value="RBD_domain_sf"/>
</dbReference>
<feature type="domain" description="PABC" evidence="12">
    <location>
        <begin position="351"/>
        <end position="428"/>
    </location>
</feature>
<dbReference type="CDD" id="cd12381">
    <property type="entry name" value="RRM4_I_PABPs"/>
    <property type="match status" value="1"/>
</dbReference>
<dbReference type="PROSITE" id="PS51309">
    <property type="entry name" value="PABC"/>
    <property type="match status" value="1"/>
</dbReference>
<gene>
    <name evidence="13" type="ORF">TIFTF001_008519</name>
</gene>
<dbReference type="EMBL" id="BTGU01000009">
    <property type="protein sequence ID" value="GMN39302.1"/>
    <property type="molecule type" value="Genomic_DNA"/>
</dbReference>
<keyword evidence="6 9" id="KW-0694">RNA-binding</keyword>
<dbReference type="InterPro" id="IPR012677">
    <property type="entry name" value="Nucleotide-bd_a/b_plait_sf"/>
</dbReference>
<dbReference type="SMART" id="SM00517">
    <property type="entry name" value="PolyA"/>
    <property type="match status" value="1"/>
</dbReference>
<dbReference type="Gene3D" id="3.30.70.330">
    <property type="match status" value="2"/>
</dbReference>
<evidence type="ECO:0000256" key="3">
    <source>
        <dbReference type="ARBA" id="ARBA00008557"/>
    </source>
</evidence>
<feature type="region of interest" description="Disordered" evidence="10">
    <location>
        <begin position="316"/>
        <end position="340"/>
    </location>
</feature>
<dbReference type="SUPFAM" id="SSF63570">
    <property type="entry name" value="PABC (PABP) domain"/>
    <property type="match status" value="1"/>
</dbReference>
<evidence type="ECO:0000256" key="2">
    <source>
        <dbReference type="ARBA" id="ARBA00004496"/>
    </source>
</evidence>
<dbReference type="FunFam" id="3.30.70.330:FF:000500">
    <property type="entry name" value="Polyadenylate-binding protein"/>
    <property type="match status" value="1"/>
</dbReference>
<evidence type="ECO:0000256" key="8">
    <source>
        <dbReference type="ARBA" id="ARBA00054110"/>
    </source>
</evidence>
<reference evidence="13" key="1">
    <citation type="submission" date="2023-07" db="EMBL/GenBank/DDBJ databases">
        <title>draft genome sequence of fig (Ficus carica).</title>
        <authorList>
            <person name="Takahashi T."/>
            <person name="Nishimura K."/>
        </authorList>
    </citation>
    <scope>NUCLEOTIDE SEQUENCE</scope>
</reference>
<evidence type="ECO:0000256" key="6">
    <source>
        <dbReference type="ARBA" id="ARBA00022884"/>
    </source>
</evidence>
<dbReference type="InterPro" id="IPR036053">
    <property type="entry name" value="PABP-dom"/>
</dbReference>
<evidence type="ECO:0000313" key="14">
    <source>
        <dbReference type="Proteomes" id="UP001187192"/>
    </source>
</evidence>
<evidence type="ECO:0000313" key="13">
    <source>
        <dbReference type="EMBL" id="GMN39302.1"/>
    </source>
</evidence>
<sequence>MSNPDAKYTNLYLKNLDSDVSQELLEEQFEKFGKISSLVIARDDSGASKGFGFVNFENPGDARRALETMNGAQLGSKVLYVARAQKKAERKQMLHREYEEKRKEQFLKYKNSNVYLKNIDDDVTDEELKNHFAQCGTITSAKIMRDDKGISQGFGFICFSTPEEAGKAVNTFHGVMFHRKPLYLAIAQRKEERKVQLQFQYSRRMATGLSAPSTPLIPRGCLPFYFPPPPAVPQVAPPRPGLMYQPLCVRPEWRGNGFASTAGPAFQPSPIPMPNAPRSPHWQNRSRMNGHMHPTMQQLQQAASFGKESINHQRTGQTRYMQNGRQREMNRGPSGVPSAATNSLGVASQVPAETLSSMLASASPEDQKNLLGDRLYPLVQKHEPDLSSKITGMLLEMDNFELLLLLESPDSLAAKVEEAVEVLKVSNAKVPAQDALHPSYLSAEVAVN</sequence>
<dbReference type="SUPFAM" id="SSF54928">
    <property type="entry name" value="RNA-binding domain, RBD"/>
    <property type="match status" value="2"/>
</dbReference>
<keyword evidence="7" id="KW-0539">Nucleus</keyword>
<dbReference type="FunFam" id="3.30.70.330:FF:000499">
    <property type="entry name" value="Polyadenylate-binding protein"/>
    <property type="match status" value="1"/>
</dbReference>
<dbReference type="Proteomes" id="UP001187192">
    <property type="component" value="Unassembled WGS sequence"/>
</dbReference>
<evidence type="ECO:0008006" key="15">
    <source>
        <dbReference type="Google" id="ProtNLM"/>
    </source>
</evidence>
<comment type="caution">
    <text evidence="13">The sequence shown here is derived from an EMBL/GenBank/DDBJ whole genome shotgun (WGS) entry which is preliminary data.</text>
</comment>
<evidence type="ECO:0000256" key="1">
    <source>
        <dbReference type="ARBA" id="ARBA00004123"/>
    </source>
</evidence>
<evidence type="ECO:0000259" key="12">
    <source>
        <dbReference type="PROSITE" id="PS51309"/>
    </source>
</evidence>
<dbReference type="GO" id="GO:0005634">
    <property type="term" value="C:nucleus"/>
    <property type="evidence" value="ECO:0007669"/>
    <property type="project" value="UniProtKB-SubCell"/>
</dbReference>
<dbReference type="GO" id="GO:0003723">
    <property type="term" value="F:RNA binding"/>
    <property type="evidence" value="ECO:0007669"/>
    <property type="project" value="UniProtKB-UniRule"/>
</dbReference>
<dbReference type="SMART" id="SM00360">
    <property type="entry name" value="RRM"/>
    <property type="match status" value="2"/>
</dbReference>
<evidence type="ECO:0000256" key="10">
    <source>
        <dbReference type="SAM" id="MobiDB-lite"/>
    </source>
</evidence>
<evidence type="ECO:0000256" key="5">
    <source>
        <dbReference type="ARBA" id="ARBA00022737"/>
    </source>
</evidence>
<dbReference type="GO" id="GO:0005737">
    <property type="term" value="C:cytoplasm"/>
    <property type="evidence" value="ECO:0007669"/>
    <property type="project" value="UniProtKB-SubCell"/>
</dbReference>
<dbReference type="InterPro" id="IPR002004">
    <property type="entry name" value="PABP_HYD_C"/>
</dbReference>
<evidence type="ECO:0000259" key="11">
    <source>
        <dbReference type="PROSITE" id="PS50102"/>
    </source>
</evidence>
<dbReference type="Pfam" id="PF00076">
    <property type="entry name" value="RRM_1"/>
    <property type="match status" value="2"/>
</dbReference>